<reference evidence="9 10" key="1">
    <citation type="submission" date="2019-05" db="EMBL/GenBank/DDBJ databases">
        <title>Nakamurella sp. N5BH11, whole genome shotgun sequence.</title>
        <authorList>
            <person name="Tuo L."/>
        </authorList>
    </citation>
    <scope>NUCLEOTIDE SEQUENCE [LARGE SCALE GENOMIC DNA]</scope>
    <source>
        <strain evidence="9 10">N5BH11</strain>
    </source>
</reference>
<dbReference type="GO" id="GO:0042910">
    <property type="term" value="F:xenobiotic transmembrane transporter activity"/>
    <property type="evidence" value="ECO:0007669"/>
    <property type="project" value="InterPro"/>
</dbReference>
<dbReference type="EMBL" id="SZZH01000006">
    <property type="protein sequence ID" value="TKV56848.1"/>
    <property type="molecule type" value="Genomic_DNA"/>
</dbReference>
<evidence type="ECO:0000256" key="8">
    <source>
        <dbReference type="SAM" id="Phobius"/>
    </source>
</evidence>
<feature type="transmembrane region" description="Helical" evidence="8">
    <location>
        <begin position="189"/>
        <end position="209"/>
    </location>
</feature>
<evidence type="ECO:0000256" key="5">
    <source>
        <dbReference type="ARBA" id="ARBA00022692"/>
    </source>
</evidence>
<evidence type="ECO:0000256" key="4">
    <source>
        <dbReference type="ARBA" id="ARBA00022475"/>
    </source>
</evidence>
<dbReference type="InterPro" id="IPR044644">
    <property type="entry name" value="DinF-like"/>
</dbReference>
<evidence type="ECO:0000256" key="7">
    <source>
        <dbReference type="ARBA" id="ARBA00023136"/>
    </source>
</evidence>
<evidence type="ECO:0000313" key="10">
    <source>
        <dbReference type="Proteomes" id="UP000306985"/>
    </source>
</evidence>
<sequence>MLDVSLTREILRLAVPSLGALLAEPIFLLVDAAIVGHLGTAQLAGVGIASTVLATLVGLSVFLAYGTTAAVARALGAGDLGRGLSAGIAGLYLAAGIGVALIVLGLPLAHPVLAAFGAGPDETAYATTFLRWSLLGLPGMLVVLAATGVLRGLQDTRTPLLVAVAGAVVNVALNLLFVLGLGWGVAGSAIGTALTQTAMGAVLVTVVATSSRPHGTSLRPDLGHIRGAGRAGVPLLLRTLTLRLAIIATAVVAARLGVAALAAHQVVMALFNLLALALDALAIAAQALTGKALGEGDGPRVRALTRTLLWWGVGAGLVLTAIFVAGHGLAGSLFTDDPAVRAAIAAGVLVLAVGQPLAGWVFVLDGVLIGAGDGPYLAWAGLLNLVVYLPAVIAVAVWAPDGPAGLAWLWAAFVVAFLGSRSVTLGLRYRRDTWMVLGAARA</sequence>
<keyword evidence="7 8" id="KW-0472">Membrane</keyword>
<evidence type="ECO:0000256" key="2">
    <source>
        <dbReference type="ARBA" id="ARBA00010199"/>
    </source>
</evidence>
<evidence type="ECO:0000256" key="1">
    <source>
        <dbReference type="ARBA" id="ARBA00004651"/>
    </source>
</evidence>
<organism evidence="9 10">
    <name type="scientific">Nakamurella flava</name>
    <dbReference type="NCBI Taxonomy" id="2576308"/>
    <lineage>
        <taxon>Bacteria</taxon>
        <taxon>Bacillati</taxon>
        <taxon>Actinomycetota</taxon>
        <taxon>Actinomycetes</taxon>
        <taxon>Nakamurellales</taxon>
        <taxon>Nakamurellaceae</taxon>
        <taxon>Nakamurella</taxon>
    </lineage>
</organism>
<dbReference type="OrthoDB" id="5242355at2"/>
<keyword evidence="6 8" id="KW-1133">Transmembrane helix</keyword>
<keyword evidence="4" id="KW-1003">Cell membrane</keyword>
<comment type="similarity">
    <text evidence="2">Belongs to the multi antimicrobial extrusion (MATE) (TC 2.A.66.1) family.</text>
</comment>
<protein>
    <submittedName>
        <fullName evidence="9">MATE family efflux transporter</fullName>
    </submittedName>
</protein>
<dbReference type="NCBIfam" id="TIGR00797">
    <property type="entry name" value="matE"/>
    <property type="match status" value="1"/>
</dbReference>
<feature type="transmembrane region" description="Helical" evidence="8">
    <location>
        <begin position="240"/>
        <end position="263"/>
    </location>
</feature>
<name>A0A4U6QAB0_9ACTN</name>
<feature type="transmembrane region" description="Helical" evidence="8">
    <location>
        <begin position="269"/>
        <end position="288"/>
    </location>
</feature>
<feature type="transmembrane region" description="Helical" evidence="8">
    <location>
        <begin position="129"/>
        <end position="153"/>
    </location>
</feature>
<comment type="caution">
    <text evidence="9">The sequence shown here is derived from an EMBL/GenBank/DDBJ whole genome shotgun (WGS) entry which is preliminary data.</text>
</comment>
<keyword evidence="10" id="KW-1185">Reference proteome</keyword>
<gene>
    <name evidence="9" type="ORF">FDO65_18570</name>
</gene>
<dbReference type="AlphaFoldDB" id="A0A4U6QAB0"/>
<dbReference type="GO" id="GO:0015297">
    <property type="term" value="F:antiporter activity"/>
    <property type="evidence" value="ECO:0007669"/>
    <property type="project" value="InterPro"/>
</dbReference>
<feature type="transmembrane region" description="Helical" evidence="8">
    <location>
        <begin position="342"/>
        <end position="364"/>
    </location>
</feature>
<evidence type="ECO:0000256" key="6">
    <source>
        <dbReference type="ARBA" id="ARBA00022989"/>
    </source>
</evidence>
<evidence type="ECO:0000256" key="3">
    <source>
        <dbReference type="ARBA" id="ARBA00022448"/>
    </source>
</evidence>
<feature type="transmembrane region" description="Helical" evidence="8">
    <location>
        <begin position="308"/>
        <end position="330"/>
    </location>
</feature>
<feature type="transmembrane region" description="Helical" evidence="8">
    <location>
        <begin position="41"/>
        <end position="65"/>
    </location>
</feature>
<feature type="transmembrane region" description="Helical" evidence="8">
    <location>
        <begin position="405"/>
        <end position="427"/>
    </location>
</feature>
<accession>A0A4U6QAB0</accession>
<feature type="transmembrane region" description="Helical" evidence="8">
    <location>
        <begin position="376"/>
        <end position="399"/>
    </location>
</feature>
<dbReference type="Proteomes" id="UP000306985">
    <property type="component" value="Unassembled WGS sequence"/>
</dbReference>
<dbReference type="PANTHER" id="PTHR42893:SF46">
    <property type="entry name" value="PROTEIN DETOXIFICATION 44, CHLOROPLASTIC"/>
    <property type="match status" value="1"/>
</dbReference>
<dbReference type="GO" id="GO:0005886">
    <property type="term" value="C:plasma membrane"/>
    <property type="evidence" value="ECO:0007669"/>
    <property type="project" value="UniProtKB-SubCell"/>
</dbReference>
<comment type="subcellular location">
    <subcellularLocation>
        <location evidence="1">Cell membrane</location>
        <topology evidence="1">Multi-pass membrane protein</topology>
    </subcellularLocation>
</comment>
<keyword evidence="3" id="KW-0813">Transport</keyword>
<dbReference type="InterPro" id="IPR048279">
    <property type="entry name" value="MdtK-like"/>
</dbReference>
<dbReference type="PIRSF" id="PIRSF006603">
    <property type="entry name" value="DinF"/>
    <property type="match status" value="1"/>
</dbReference>
<dbReference type="PANTHER" id="PTHR42893">
    <property type="entry name" value="PROTEIN DETOXIFICATION 44, CHLOROPLASTIC-RELATED"/>
    <property type="match status" value="1"/>
</dbReference>
<proteinExistence type="inferred from homology"/>
<dbReference type="Pfam" id="PF01554">
    <property type="entry name" value="MatE"/>
    <property type="match status" value="2"/>
</dbReference>
<keyword evidence="5 8" id="KW-0812">Transmembrane</keyword>
<feature type="transmembrane region" description="Helical" evidence="8">
    <location>
        <begin position="160"/>
        <end position="183"/>
    </location>
</feature>
<feature type="transmembrane region" description="Helical" evidence="8">
    <location>
        <begin position="12"/>
        <end position="35"/>
    </location>
</feature>
<evidence type="ECO:0000313" key="9">
    <source>
        <dbReference type="EMBL" id="TKV56848.1"/>
    </source>
</evidence>
<feature type="transmembrane region" description="Helical" evidence="8">
    <location>
        <begin position="86"/>
        <end position="109"/>
    </location>
</feature>
<dbReference type="InterPro" id="IPR002528">
    <property type="entry name" value="MATE_fam"/>
</dbReference>